<proteinExistence type="predicted"/>
<dbReference type="AlphaFoldDB" id="A0A1G9LQM0"/>
<accession>A0A1G9LQM0</accession>
<dbReference type="Proteomes" id="UP000198510">
    <property type="component" value="Unassembled WGS sequence"/>
</dbReference>
<dbReference type="RefSeq" id="WP_089684426.1">
    <property type="nucleotide sequence ID" value="NZ_FNFO01000007.1"/>
</dbReference>
<sequence>MKQQMALLAYAFIRHFKSMFRNHRKESVKAFIAHIMRLNKTQKSEEVAEWIADAEELVEYNEWGVALENLLVNLYEISFPFDEEACQSAKIALCKIGVDYSSWRFIEEMVR</sequence>
<organism evidence="1 2">
    <name type="scientific">Catalinimonas alkaloidigena</name>
    <dbReference type="NCBI Taxonomy" id="1075417"/>
    <lineage>
        <taxon>Bacteria</taxon>
        <taxon>Pseudomonadati</taxon>
        <taxon>Bacteroidota</taxon>
        <taxon>Cytophagia</taxon>
        <taxon>Cytophagales</taxon>
        <taxon>Catalimonadaceae</taxon>
        <taxon>Catalinimonas</taxon>
    </lineage>
</organism>
<dbReference type="EMBL" id="FNFO01000007">
    <property type="protein sequence ID" value="SDL63775.1"/>
    <property type="molecule type" value="Genomic_DNA"/>
</dbReference>
<gene>
    <name evidence="1" type="ORF">SAMN05421823_107121</name>
</gene>
<evidence type="ECO:0000313" key="2">
    <source>
        <dbReference type="Proteomes" id="UP000198510"/>
    </source>
</evidence>
<name>A0A1G9LQM0_9BACT</name>
<keyword evidence="2" id="KW-1185">Reference proteome</keyword>
<dbReference type="STRING" id="1075417.SAMN05421823_107121"/>
<reference evidence="1 2" key="1">
    <citation type="submission" date="2016-10" db="EMBL/GenBank/DDBJ databases">
        <authorList>
            <person name="de Groot N.N."/>
        </authorList>
    </citation>
    <scope>NUCLEOTIDE SEQUENCE [LARGE SCALE GENOMIC DNA]</scope>
    <source>
        <strain evidence="1 2">DSM 25186</strain>
    </source>
</reference>
<protein>
    <submittedName>
        <fullName evidence="1">Uncharacterized protein</fullName>
    </submittedName>
</protein>
<evidence type="ECO:0000313" key="1">
    <source>
        <dbReference type="EMBL" id="SDL63775.1"/>
    </source>
</evidence>